<dbReference type="RefSeq" id="WP_024626176.1">
    <property type="nucleotide sequence ID" value="NZ_AYGX02000080.1"/>
</dbReference>
<keyword evidence="2" id="KW-1185">Reference proteome</keyword>
<dbReference type="AlphaFoldDB" id="A0A0R2NNZ7"/>
<gene>
    <name evidence="1" type="ORF">DY78_GL000060</name>
</gene>
<dbReference type="InterPro" id="IPR037479">
    <property type="entry name" value="Tauto_MSAD"/>
</dbReference>
<name>A0A0R2NNZ7_9LACO</name>
<dbReference type="EMBL" id="AYGX02000080">
    <property type="protein sequence ID" value="KRO27417.1"/>
    <property type="molecule type" value="Genomic_DNA"/>
</dbReference>
<proteinExistence type="predicted"/>
<accession>A0A0R2NNZ7</accession>
<evidence type="ECO:0000313" key="1">
    <source>
        <dbReference type="EMBL" id="KRO27417.1"/>
    </source>
</evidence>
<comment type="caution">
    <text evidence="1">The sequence shown here is derived from an EMBL/GenBank/DDBJ whole genome shotgun (WGS) entry which is preliminary data.</text>
</comment>
<reference evidence="1 2" key="1">
    <citation type="journal article" date="2015" name="Genome Announc.">
        <title>Expanding the biotechnology potential of lactobacilli through comparative genomics of 213 strains and associated genera.</title>
        <authorList>
            <person name="Sun Z."/>
            <person name="Harris H.M."/>
            <person name="McCann A."/>
            <person name="Guo C."/>
            <person name="Argimon S."/>
            <person name="Zhang W."/>
            <person name="Yang X."/>
            <person name="Jeffery I.B."/>
            <person name="Cooney J.C."/>
            <person name="Kagawa T.F."/>
            <person name="Liu W."/>
            <person name="Song Y."/>
            <person name="Salvetti E."/>
            <person name="Wrobel A."/>
            <person name="Rasinkangas P."/>
            <person name="Parkhill J."/>
            <person name="Rea M.C."/>
            <person name="O'Sullivan O."/>
            <person name="Ritari J."/>
            <person name="Douillard F.P."/>
            <person name="Paul Ross R."/>
            <person name="Yang R."/>
            <person name="Briner A.E."/>
            <person name="Felis G.E."/>
            <person name="de Vos W.M."/>
            <person name="Barrangou R."/>
            <person name="Klaenhammer T.R."/>
            <person name="Caufield P.W."/>
            <person name="Cui Y."/>
            <person name="Zhang H."/>
            <person name="O'Toole P.W."/>
        </authorList>
    </citation>
    <scope>NUCLEOTIDE SEQUENCE [LARGE SCALE GENOMIC DNA]</scope>
    <source>
        <strain evidence="1 2">DSM 21115</strain>
    </source>
</reference>
<dbReference type="PANTHER" id="PTHR38460:SF1">
    <property type="entry name" value="TAUTOMERASE YOLI-RELATED"/>
    <property type="match status" value="1"/>
</dbReference>
<organism evidence="1 2">
    <name type="scientific">Lactiplantibacillus fabifermentans DSM 21115</name>
    <dbReference type="NCBI Taxonomy" id="1413187"/>
    <lineage>
        <taxon>Bacteria</taxon>
        <taxon>Bacillati</taxon>
        <taxon>Bacillota</taxon>
        <taxon>Bacilli</taxon>
        <taxon>Lactobacillales</taxon>
        <taxon>Lactobacillaceae</taxon>
        <taxon>Lactiplantibacillus</taxon>
    </lineage>
</organism>
<protein>
    <submittedName>
        <fullName evidence="1">MsaD protein</fullName>
    </submittedName>
</protein>
<sequence>MPLMKIDMLQGRSETEIKQILDVSYEIMLDAFDAPVGDRYQIVTQHAPYEMQILDTGLGIERTDKVLIFSLVTRPRTEPQKQAFYKNLVTALHDKLGIAATDVMINLTVNSDADWSFGNGEAQFLTGKLS</sequence>
<dbReference type="SUPFAM" id="SSF55331">
    <property type="entry name" value="Tautomerase/MIF"/>
    <property type="match status" value="1"/>
</dbReference>
<evidence type="ECO:0000313" key="2">
    <source>
        <dbReference type="Proteomes" id="UP000050920"/>
    </source>
</evidence>
<dbReference type="Gene3D" id="3.30.429.10">
    <property type="entry name" value="Macrophage Migration Inhibitory Factor"/>
    <property type="match status" value="1"/>
</dbReference>
<dbReference type="PANTHER" id="PTHR38460">
    <property type="entry name" value="TAUTOMERASE YOLI-RELATED"/>
    <property type="match status" value="1"/>
</dbReference>
<dbReference type="Proteomes" id="UP000050920">
    <property type="component" value="Unassembled WGS sequence"/>
</dbReference>
<dbReference type="Pfam" id="PF14552">
    <property type="entry name" value="Tautomerase_2"/>
    <property type="match status" value="1"/>
</dbReference>
<dbReference type="InterPro" id="IPR014347">
    <property type="entry name" value="Tautomerase/MIF_sf"/>
</dbReference>